<evidence type="ECO:0000313" key="2">
    <source>
        <dbReference type="EMBL" id="RGD62092.1"/>
    </source>
</evidence>
<protein>
    <submittedName>
        <fullName evidence="2">Uncharacterized protein</fullName>
    </submittedName>
</protein>
<dbReference type="AlphaFoldDB" id="A0A373A358"/>
<keyword evidence="1" id="KW-1133">Transmembrane helix</keyword>
<keyword evidence="1" id="KW-0472">Membrane</keyword>
<feature type="transmembrane region" description="Helical" evidence="1">
    <location>
        <begin position="113"/>
        <end position="131"/>
    </location>
</feature>
<dbReference type="Proteomes" id="UP000263377">
    <property type="component" value="Unassembled WGS sequence"/>
</dbReference>
<organism evidence="2 3">
    <name type="scientific">Kitasatospora xanthocidica</name>
    <dbReference type="NCBI Taxonomy" id="83382"/>
    <lineage>
        <taxon>Bacteria</taxon>
        <taxon>Bacillati</taxon>
        <taxon>Actinomycetota</taxon>
        <taxon>Actinomycetes</taxon>
        <taxon>Kitasatosporales</taxon>
        <taxon>Streptomycetaceae</taxon>
        <taxon>Kitasatospora</taxon>
    </lineage>
</organism>
<name>A0A373A358_9ACTN</name>
<accession>A0A373A358</accession>
<keyword evidence="3" id="KW-1185">Reference proteome</keyword>
<comment type="caution">
    <text evidence="2">The sequence shown here is derived from an EMBL/GenBank/DDBJ whole genome shotgun (WGS) entry which is preliminary data.</text>
</comment>
<dbReference type="EMBL" id="QVIG01000001">
    <property type="protein sequence ID" value="RGD62092.1"/>
    <property type="molecule type" value="Genomic_DNA"/>
</dbReference>
<keyword evidence="1" id="KW-0812">Transmembrane</keyword>
<sequence length="134" mass="13720">MVSQIKPTGAAVAAAVLAGVRTVWYWTSRPDTLAAVDRADRVVDAARSTVVQTQDLLNWGWLAAAVLLLALGAVVALASTGRWLLFGFSALVCMPLGVAGFRLPAAAGLNGTAAGFCVLVVAASAVALLTGRRD</sequence>
<gene>
    <name evidence="2" type="ORF">DR950_33980</name>
</gene>
<feature type="transmembrane region" description="Helical" evidence="1">
    <location>
        <begin position="83"/>
        <end position="101"/>
    </location>
</feature>
<evidence type="ECO:0000256" key="1">
    <source>
        <dbReference type="SAM" id="Phobius"/>
    </source>
</evidence>
<evidence type="ECO:0000313" key="3">
    <source>
        <dbReference type="Proteomes" id="UP000263377"/>
    </source>
</evidence>
<reference evidence="2 3" key="1">
    <citation type="submission" date="2018-08" db="EMBL/GenBank/DDBJ databases">
        <title>Diversity &amp; Physiological Properties of Lignin-Decomposing Actinobacteria from Soil.</title>
        <authorList>
            <person name="Roh S.G."/>
            <person name="Kim S.B."/>
        </authorList>
    </citation>
    <scope>NUCLEOTIDE SEQUENCE [LARGE SCALE GENOMIC DNA]</scope>
    <source>
        <strain evidence="2 3">MMS17-GH009</strain>
    </source>
</reference>
<feature type="transmembrane region" description="Helical" evidence="1">
    <location>
        <begin position="59"/>
        <end position="78"/>
    </location>
</feature>
<dbReference type="RefSeq" id="WP_117490343.1">
    <property type="nucleotide sequence ID" value="NZ_QVIG01000001.1"/>
</dbReference>
<proteinExistence type="predicted"/>